<accession>A0A1T4Y674</accession>
<dbReference type="Gene3D" id="3.40.50.1110">
    <property type="entry name" value="SGNH hydrolase"/>
    <property type="match status" value="1"/>
</dbReference>
<organism evidence="1 2">
    <name type="scientific">Caloramator quimbayensis</name>
    <dbReference type="NCBI Taxonomy" id="1147123"/>
    <lineage>
        <taxon>Bacteria</taxon>
        <taxon>Bacillati</taxon>
        <taxon>Bacillota</taxon>
        <taxon>Clostridia</taxon>
        <taxon>Eubacteriales</taxon>
        <taxon>Clostridiaceae</taxon>
        <taxon>Caloramator</taxon>
    </lineage>
</organism>
<dbReference type="AlphaFoldDB" id="A0A1T4Y674"/>
<dbReference type="RefSeq" id="WP_078697365.1">
    <property type="nucleotide sequence ID" value="NZ_FUYH01000022.1"/>
</dbReference>
<dbReference type="InterPro" id="IPR036514">
    <property type="entry name" value="SGNH_hydro_sf"/>
</dbReference>
<dbReference type="Proteomes" id="UP000190105">
    <property type="component" value="Unassembled WGS sequence"/>
</dbReference>
<dbReference type="OrthoDB" id="9796702at2"/>
<evidence type="ECO:0000313" key="2">
    <source>
        <dbReference type="Proteomes" id="UP000190105"/>
    </source>
</evidence>
<keyword evidence="2" id="KW-1185">Reference proteome</keyword>
<dbReference type="EMBL" id="FUYH01000022">
    <property type="protein sequence ID" value="SKA96791.1"/>
    <property type="molecule type" value="Genomic_DNA"/>
</dbReference>
<protein>
    <recommendedName>
        <fullName evidence="3">SGNH/GDSL hydrolase family protein</fullName>
    </recommendedName>
</protein>
<gene>
    <name evidence="1" type="ORF">SAMN05443428_12246</name>
</gene>
<name>A0A1T4Y674_9CLOT</name>
<dbReference type="SUPFAM" id="SSF52266">
    <property type="entry name" value="SGNH hydrolase"/>
    <property type="match status" value="1"/>
</dbReference>
<evidence type="ECO:0008006" key="3">
    <source>
        <dbReference type="Google" id="ProtNLM"/>
    </source>
</evidence>
<proteinExistence type="predicted"/>
<dbReference type="STRING" id="1147123.SAMN05443428_12246"/>
<sequence length="477" mass="55612">MIKKAFYKATAFSIILLTFVYFLGSVFTIKTDHGAKLYQGLYASKEQYDVVLMGSSHMNGTINPNVLWKEYGITSFNYATGGQPIDVTYYLLKEVLKKQKNPIVVVDLYYLGLIRNFGEEGYIRYVLDNMRPSINKYEAILNCTPRPHWISYVFRIIKYHSRWKELTEQDFYPDLNKTYYAKGFDAEHIIYGKDNTYNSKTNEVSNLPPKSYKYLYKIIEMSKKEGFKLVFINAPYDYNITNGTMIWHEKPAEMFNMVDKIAKENGIPFINYNNILDEIGFDFKNDMANGGHVNIYGADKVSLHLGKFLKDNYDLKDHRDDKNYENWNKDYEYYNQVRAAIQLRGEKDIKRYIELLNNENYALIVSCSDYKPLNIEDSLKSIGLNLKENYNYIAVLNNKSIDEKISKEKIAKDLTLDSAEIKIKTCSDDKNIPSIVIDDKEYANLSNGVNIVVYDKLLKKVVDSIFFDNDIMKKNRI</sequence>
<reference evidence="2" key="1">
    <citation type="submission" date="2017-02" db="EMBL/GenBank/DDBJ databases">
        <authorList>
            <person name="Varghese N."/>
            <person name="Submissions S."/>
        </authorList>
    </citation>
    <scope>NUCLEOTIDE SEQUENCE [LARGE SCALE GENOMIC DNA]</scope>
    <source>
        <strain evidence="2">USBA 833</strain>
    </source>
</reference>
<evidence type="ECO:0000313" key="1">
    <source>
        <dbReference type="EMBL" id="SKA96791.1"/>
    </source>
</evidence>